<dbReference type="GO" id="GO:0007059">
    <property type="term" value="P:chromosome segregation"/>
    <property type="evidence" value="ECO:0007669"/>
    <property type="project" value="TreeGrafter"/>
</dbReference>
<dbReference type="GO" id="GO:0031616">
    <property type="term" value="C:spindle pole centrosome"/>
    <property type="evidence" value="ECO:0007669"/>
    <property type="project" value="TreeGrafter"/>
</dbReference>
<dbReference type="GO" id="GO:0007346">
    <property type="term" value="P:regulation of mitotic cell cycle"/>
    <property type="evidence" value="ECO:0007669"/>
    <property type="project" value="TreeGrafter"/>
</dbReference>
<dbReference type="GO" id="GO:0008017">
    <property type="term" value="F:microtubule binding"/>
    <property type="evidence" value="ECO:0007669"/>
    <property type="project" value="TreeGrafter"/>
</dbReference>
<organism evidence="2 3">
    <name type="scientific">Lottia gigantea</name>
    <name type="common">Giant owl limpet</name>
    <dbReference type="NCBI Taxonomy" id="225164"/>
    <lineage>
        <taxon>Eukaryota</taxon>
        <taxon>Metazoa</taxon>
        <taxon>Spiralia</taxon>
        <taxon>Lophotrochozoa</taxon>
        <taxon>Mollusca</taxon>
        <taxon>Gastropoda</taxon>
        <taxon>Patellogastropoda</taxon>
        <taxon>Lottioidea</taxon>
        <taxon>Lottiidae</taxon>
        <taxon>Lottia</taxon>
    </lineage>
</organism>
<dbReference type="STRING" id="225164.V4BH10"/>
<dbReference type="Proteomes" id="UP000030746">
    <property type="component" value="Unassembled WGS sequence"/>
</dbReference>
<dbReference type="GeneID" id="20229664"/>
<keyword evidence="3" id="KW-1185">Reference proteome</keyword>
<evidence type="ECO:0000256" key="1">
    <source>
        <dbReference type="ARBA" id="ARBA00008839"/>
    </source>
</evidence>
<reference evidence="2 3" key="1">
    <citation type="journal article" date="2013" name="Nature">
        <title>Insights into bilaterian evolution from three spiralian genomes.</title>
        <authorList>
            <person name="Simakov O."/>
            <person name="Marletaz F."/>
            <person name="Cho S.J."/>
            <person name="Edsinger-Gonzales E."/>
            <person name="Havlak P."/>
            <person name="Hellsten U."/>
            <person name="Kuo D.H."/>
            <person name="Larsson T."/>
            <person name="Lv J."/>
            <person name="Arendt D."/>
            <person name="Savage R."/>
            <person name="Osoegawa K."/>
            <person name="de Jong P."/>
            <person name="Grimwood J."/>
            <person name="Chapman J.A."/>
            <person name="Shapiro H."/>
            <person name="Aerts A."/>
            <person name="Otillar R.P."/>
            <person name="Terry A.Y."/>
            <person name="Boore J.L."/>
            <person name="Grigoriev I.V."/>
            <person name="Lindberg D.R."/>
            <person name="Seaver E.C."/>
            <person name="Weisblat D.A."/>
            <person name="Putnam N.H."/>
            <person name="Rokhsar D.S."/>
        </authorList>
    </citation>
    <scope>NUCLEOTIDE SEQUENCE [LARGE SCALE GENOMIC DNA]</scope>
</reference>
<dbReference type="InterPro" id="IPR005026">
    <property type="entry name" value="SAPAP"/>
</dbReference>
<feature type="non-terminal residue" evidence="2">
    <location>
        <position position="1"/>
    </location>
</feature>
<comment type="similarity">
    <text evidence="1">Belongs to the SAPAP family.</text>
</comment>
<evidence type="ECO:0000313" key="2">
    <source>
        <dbReference type="EMBL" id="ESP05222.1"/>
    </source>
</evidence>
<dbReference type="OMA" id="WELILIQ"/>
<dbReference type="HOGENOM" id="CLU_2326648_0_0_1"/>
<dbReference type="GO" id="GO:0007052">
    <property type="term" value="P:mitotic spindle organization"/>
    <property type="evidence" value="ECO:0007669"/>
    <property type="project" value="TreeGrafter"/>
</dbReference>
<dbReference type="GO" id="GO:0023052">
    <property type="term" value="P:signaling"/>
    <property type="evidence" value="ECO:0007669"/>
    <property type="project" value="InterPro"/>
</dbReference>
<name>V4BH10_LOTGI</name>
<protein>
    <submittedName>
        <fullName evidence="2">Uncharacterized protein</fullName>
    </submittedName>
</protein>
<dbReference type="GO" id="GO:0051382">
    <property type="term" value="P:kinetochore assembly"/>
    <property type="evidence" value="ECO:0007669"/>
    <property type="project" value="TreeGrafter"/>
</dbReference>
<gene>
    <name evidence="2" type="ORF">LOTGIDRAFT_102843</name>
</gene>
<dbReference type="OrthoDB" id="10023951at2759"/>
<dbReference type="EMBL" id="KB199650">
    <property type="protein sequence ID" value="ESP05222.1"/>
    <property type="molecule type" value="Genomic_DNA"/>
</dbReference>
<dbReference type="CTD" id="20229664"/>
<dbReference type="GO" id="GO:0051642">
    <property type="term" value="P:centrosome localization"/>
    <property type="evidence" value="ECO:0007669"/>
    <property type="project" value="TreeGrafter"/>
</dbReference>
<dbReference type="GO" id="GO:0005737">
    <property type="term" value="C:cytoplasm"/>
    <property type="evidence" value="ECO:0007669"/>
    <property type="project" value="TreeGrafter"/>
</dbReference>
<dbReference type="Pfam" id="PF03359">
    <property type="entry name" value="GKAP"/>
    <property type="match status" value="1"/>
</dbReference>
<proteinExistence type="inferred from homology"/>
<dbReference type="AlphaFoldDB" id="V4BH10"/>
<dbReference type="RefSeq" id="XP_009043767.1">
    <property type="nucleotide sequence ID" value="XM_009045519.1"/>
</dbReference>
<dbReference type="PANTHER" id="PTHR12353">
    <property type="entry name" value="DISKS LARGE-ASSOCIATED PROTEIN DAP SAP90/PSD-95-ASSOCIATED PROTEIN"/>
    <property type="match status" value="1"/>
</dbReference>
<dbReference type="GO" id="GO:0005634">
    <property type="term" value="C:nucleus"/>
    <property type="evidence" value="ECO:0007669"/>
    <property type="project" value="TreeGrafter"/>
</dbReference>
<accession>V4BH10</accession>
<dbReference type="KEGG" id="lgi:LOTGIDRAFT_102843"/>
<sequence length="99" mass="11656">KHDVKYFRNLTKSESSKLSTSNIEWNTYLQQNKNLTEEVEGSIRTVVGQSQLLMDQRFKQFTGLIDNCEFNTGEKETKCEDLQGFWDMIYYQVSKISRS</sequence>
<evidence type="ECO:0000313" key="3">
    <source>
        <dbReference type="Proteomes" id="UP000030746"/>
    </source>
</evidence>
<dbReference type="PANTHER" id="PTHR12353:SF1">
    <property type="entry name" value="DISKS LARGE-ASSOCIATED PROTEIN 5"/>
    <property type="match status" value="1"/>
</dbReference>